<dbReference type="RefSeq" id="XP_013321463.1">
    <property type="nucleotide sequence ID" value="XM_013466009.1"/>
</dbReference>
<dbReference type="AlphaFoldDB" id="A0A0D2FL57"/>
<dbReference type="PROSITE" id="PS00062">
    <property type="entry name" value="ALDOKETO_REDUCTASE_2"/>
    <property type="match status" value="1"/>
</dbReference>
<dbReference type="PANTHER" id="PTHR11732">
    <property type="entry name" value="ALDO/KETO REDUCTASE"/>
    <property type="match status" value="1"/>
</dbReference>
<dbReference type="InterPro" id="IPR018170">
    <property type="entry name" value="Aldo/ket_reductase_CS"/>
</dbReference>
<evidence type="ECO:0000259" key="6">
    <source>
        <dbReference type="Pfam" id="PF00248"/>
    </source>
</evidence>
<proteinExistence type="predicted"/>
<dbReference type="Proteomes" id="UP000054342">
    <property type="component" value="Unassembled WGS sequence"/>
</dbReference>
<feature type="domain" description="NADP-dependent oxidoreductase" evidence="6">
    <location>
        <begin position="57"/>
        <end position="332"/>
    </location>
</feature>
<sequence length="369" mass="41554">MQSSSDARGKRVYQVYKKEQQLLENPMLCCGHAVRKSQKLPDSFSLKNTHIRIPSQGLGTFQVDPKVYPEGSVKGSVLHALNVGYRHIDTALAYGWGDVERGIGEAVRESNISRKELFIVTKLHNCFHAPEDVEVGMDMSLKNLGMDYVDLFLMHFPYAYTKTGTQYGTLRNAEGKPIVDVELSRAYDKTWAAMEKLVEKGKTRLIGVSNFSKPKLERLLQTARIHPAVNQIELNAYFPQKKLVEFCQRNDIHVTAYGPLGCTPVPYLIGRTGPGPLQDSEIKRLAAKYHKTPAQVCLSHMVWRGVSVIPKSNTPARISENFDCLFRMEDADNEVLSNLMGANGEKGVRNLETRDYLGFDNFNEEVEEP</sequence>
<name>A0A0D2FL57_9EURO</name>
<dbReference type="InterPro" id="IPR036812">
    <property type="entry name" value="NAD(P)_OxRdtase_dom_sf"/>
</dbReference>
<dbReference type="GeneID" id="25322969"/>
<comment type="function">
    <text evidence="3">Catalyzes the initial reaction in the xylose utilization pathway by reducing D-xylose into xylitol. Xylose is a major component of hemicelluloses such as xylan. Most fungi utilize D-xylose via three enzymatic reactions, xylose reductase (XR), xylitol dehydrogenase (XDH), and xylulokinase, to form xylulose 5-phosphate, which enters pentose phosphate pathway.</text>
</comment>
<organism evidence="7 8">
    <name type="scientific">Exophiala xenobiotica</name>
    <dbReference type="NCBI Taxonomy" id="348802"/>
    <lineage>
        <taxon>Eukaryota</taxon>
        <taxon>Fungi</taxon>
        <taxon>Dikarya</taxon>
        <taxon>Ascomycota</taxon>
        <taxon>Pezizomycotina</taxon>
        <taxon>Eurotiomycetes</taxon>
        <taxon>Chaetothyriomycetidae</taxon>
        <taxon>Chaetothyriales</taxon>
        <taxon>Herpotrichiellaceae</taxon>
        <taxon>Exophiala</taxon>
    </lineage>
</organism>
<comment type="catalytic activity">
    <reaction evidence="4">
        <text>xylitol + NADP(+) = D-xylose + NADPH + H(+)</text>
        <dbReference type="Rhea" id="RHEA:27445"/>
        <dbReference type="ChEBI" id="CHEBI:15378"/>
        <dbReference type="ChEBI" id="CHEBI:17151"/>
        <dbReference type="ChEBI" id="CHEBI:53455"/>
        <dbReference type="ChEBI" id="CHEBI:57783"/>
        <dbReference type="ChEBI" id="CHEBI:58349"/>
        <dbReference type="EC" id="1.1.1.307"/>
    </reaction>
</comment>
<dbReference type="Pfam" id="PF00248">
    <property type="entry name" value="Aldo_ket_red"/>
    <property type="match status" value="1"/>
</dbReference>
<evidence type="ECO:0000256" key="4">
    <source>
        <dbReference type="ARBA" id="ARBA00047534"/>
    </source>
</evidence>
<dbReference type="STRING" id="348802.A0A0D2FL57"/>
<keyword evidence="8" id="KW-1185">Reference proteome</keyword>
<evidence type="ECO:0000313" key="8">
    <source>
        <dbReference type="Proteomes" id="UP000054342"/>
    </source>
</evidence>
<dbReference type="Gene3D" id="3.20.20.100">
    <property type="entry name" value="NADP-dependent oxidoreductase domain"/>
    <property type="match status" value="1"/>
</dbReference>
<gene>
    <name evidence="7" type="ORF">PV05_01061</name>
</gene>
<protein>
    <recommendedName>
        <fullName evidence="1">D-xylose reductase [NAD(P)H]</fullName>
        <ecNumber evidence="1">1.1.1.307</ecNumber>
    </recommendedName>
</protein>
<dbReference type="EMBL" id="KN847317">
    <property type="protein sequence ID" value="KIW60879.1"/>
    <property type="molecule type" value="Genomic_DNA"/>
</dbReference>
<reference evidence="7 8" key="1">
    <citation type="submission" date="2015-01" db="EMBL/GenBank/DDBJ databases">
        <title>The Genome Sequence of Exophiala xenobiotica CBS118157.</title>
        <authorList>
            <consortium name="The Broad Institute Genomics Platform"/>
            <person name="Cuomo C."/>
            <person name="de Hoog S."/>
            <person name="Gorbushina A."/>
            <person name="Stielow B."/>
            <person name="Teixiera M."/>
            <person name="Abouelleil A."/>
            <person name="Chapman S.B."/>
            <person name="Priest M."/>
            <person name="Young S.K."/>
            <person name="Wortman J."/>
            <person name="Nusbaum C."/>
            <person name="Birren B."/>
        </authorList>
    </citation>
    <scope>NUCLEOTIDE SEQUENCE [LARGE SCALE GENOMIC DNA]</scope>
    <source>
        <strain evidence="7 8">CBS 118157</strain>
    </source>
</reference>
<dbReference type="SUPFAM" id="SSF51430">
    <property type="entry name" value="NAD(P)-linked oxidoreductase"/>
    <property type="match status" value="1"/>
</dbReference>
<evidence type="ECO:0000256" key="3">
    <source>
        <dbReference type="ARBA" id="ARBA00025065"/>
    </source>
</evidence>
<evidence type="ECO:0000256" key="1">
    <source>
        <dbReference type="ARBA" id="ARBA00012845"/>
    </source>
</evidence>
<dbReference type="CDD" id="cd19071">
    <property type="entry name" value="AKR_AKR1-5-like"/>
    <property type="match status" value="1"/>
</dbReference>
<dbReference type="GO" id="GO:0016491">
    <property type="term" value="F:oxidoreductase activity"/>
    <property type="evidence" value="ECO:0007669"/>
    <property type="project" value="UniProtKB-KW"/>
</dbReference>
<dbReference type="InterPro" id="IPR020471">
    <property type="entry name" value="AKR"/>
</dbReference>
<accession>A0A0D2FL57</accession>
<dbReference type="EC" id="1.1.1.307" evidence="1"/>
<evidence type="ECO:0000256" key="2">
    <source>
        <dbReference type="ARBA" id="ARBA00023002"/>
    </source>
</evidence>
<evidence type="ECO:0000313" key="7">
    <source>
        <dbReference type="EMBL" id="KIW60879.1"/>
    </source>
</evidence>
<dbReference type="InterPro" id="IPR023210">
    <property type="entry name" value="NADP_OxRdtase_dom"/>
</dbReference>
<dbReference type="OrthoDB" id="5772781at2759"/>
<dbReference type="PRINTS" id="PR00069">
    <property type="entry name" value="ALDKETRDTASE"/>
</dbReference>
<dbReference type="HOGENOM" id="CLU_023205_0_0_1"/>
<evidence type="ECO:0000256" key="5">
    <source>
        <dbReference type="ARBA" id="ARBA00049485"/>
    </source>
</evidence>
<keyword evidence="2" id="KW-0560">Oxidoreductase</keyword>
<comment type="catalytic activity">
    <reaction evidence="5">
        <text>xylitol + NAD(+) = D-xylose + NADH + H(+)</text>
        <dbReference type="Rhea" id="RHEA:27441"/>
        <dbReference type="ChEBI" id="CHEBI:15378"/>
        <dbReference type="ChEBI" id="CHEBI:17151"/>
        <dbReference type="ChEBI" id="CHEBI:53455"/>
        <dbReference type="ChEBI" id="CHEBI:57540"/>
        <dbReference type="ChEBI" id="CHEBI:57945"/>
        <dbReference type="EC" id="1.1.1.307"/>
    </reaction>
</comment>